<dbReference type="CDD" id="cd08278">
    <property type="entry name" value="benzyl_alcohol_DH"/>
    <property type="match status" value="1"/>
</dbReference>
<organism evidence="8 9">
    <name type="scientific">Streptomyces amakusaensis</name>
    <dbReference type="NCBI Taxonomy" id="67271"/>
    <lineage>
        <taxon>Bacteria</taxon>
        <taxon>Bacillati</taxon>
        <taxon>Actinomycetota</taxon>
        <taxon>Actinomycetes</taxon>
        <taxon>Kitasatosporales</taxon>
        <taxon>Streptomycetaceae</taxon>
        <taxon>Streptomyces</taxon>
    </lineage>
</organism>
<proteinExistence type="inferred from homology"/>
<keyword evidence="4 6" id="KW-0862">Zinc</keyword>
<evidence type="ECO:0000259" key="7">
    <source>
        <dbReference type="SMART" id="SM00829"/>
    </source>
</evidence>
<dbReference type="SMART" id="SM00829">
    <property type="entry name" value="PKS_ER"/>
    <property type="match status" value="1"/>
</dbReference>
<dbReference type="PANTHER" id="PTHR43350">
    <property type="entry name" value="NAD-DEPENDENT ALCOHOL DEHYDROGENASE"/>
    <property type="match status" value="1"/>
</dbReference>
<name>A0ABW0AT93_9ACTN</name>
<evidence type="ECO:0000313" key="9">
    <source>
        <dbReference type="Proteomes" id="UP001596160"/>
    </source>
</evidence>
<dbReference type="SUPFAM" id="SSF50129">
    <property type="entry name" value="GroES-like"/>
    <property type="match status" value="1"/>
</dbReference>
<dbReference type="InterPro" id="IPR020843">
    <property type="entry name" value="ER"/>
</dbReference>
<dbReference type="EMBL" id="JBHSKP010000041">
    <property type="protein sequence ID" value="MFC5156746.1"/>
    <property type="molecule type" value="Genomic_DNA"/>
</dbReference>
<evidence type="ECO:0000256" key="2">
    <source>
        <dbReference type="ARBA" id="ARBA00008072"/>
    </source>
</evidence>
<dbReference type="Gene3D" id="3.90.180.10">
    <property type="entry name" value="Medium-chain alcohol dehydrogenases, catalytic domain"/>
    <property type="match status" value="1"/>
</dbReference>
<dbReference type="Pfam" id="PF00107">
    <property type="entry name" value="ADH_zinc_N"/>
    <property type="match status" value="1"/>
</dbReference>
<comment type="cofactor">
    <cofactor evidence="1 6">
        <name>Zn(2+)</name>
        <dbReference type="ChEBI" id="CHEBI:29105"/>
    </cofactor>
</comment>
<accession>A0ABW0AT93</accession>
<dbReference type="PANTHER" id="PTHR43350:SF2">
    <property type="entry name" value="GROES-LIKE ZINC-BINDING ALCOHOL DEHYDROGENASE FAMILY PROTEIN"/>
    <property type="match status" value="1"/>
</dbReference>
<keyword evidence="5" id="KW-0560">Oxidoreductase</keyword>
<evidence type="ECO:0000256" key="5">
    <source>
        <dbReference type="ARBA" id="ARBA00023002"/>
    </source>
</evidence>
<keyword evidence="9" id="KW-1185">Reference proteome</keyword>
<dbReference type="Gene3D" id="3.40.50.720">
    <property type="entry name" value="NAD(P)-binding Rossmann-like Domain"/>
    <property type="match status" value="1"/>
</dbReference>
<reference evidence="9" key="1">
    <citation type="journal article" date="2019" name="Int. J. Syst. Evol. Microbiol.">
        <title>The Global Catalogue of Microorganisms (GCM) 10K type strain sequencing project: providing services to taxonomists for standard genome sequencing and annotation.</title>
        <authorList>
            <consortium name="The Broad Institute Genomics Platform"/>
            <consortium name="The Broad Institute Genome Sequencing Center for Infectious Disease"/>
            <person name="Wu L."/>
            <person name="Ma J."/>
        </authorList>
    </citation>
    <scope>NUCLEOTIDE SEQUENCE [LARGE SCALE GENOMIC DNA]</scope>
    <source>
        <strain evidence="9">PCU 266</strain>
    </source>
</reference>
<dbReference type="Pfam" id="PF08240">
    <property type="entry name" value="ADH_N"/>
    <property type="match status" value="1"/>
</dbReference>
<dbReference type="SUPFAM" id="SSF51735">
    <property type="entry name" value="NAD(P)-binding Rossmann-fold domains"/>
    <property type="match status" value="1"/>
</dbReference>
<dbReference type="PROSITE" id="PS00059">
    <property type="entry name" value="ADH_ZINC"/>
    <property type="match status" value="1"/>
</dbReference>
<dbReference type="InterPro" id="IPR013149">
    <property type="entry name" value="ADH-like_C"/>
</dbReference>
<dbReference type="InterPro" id="IPR036291">
    <property type="entry name" value="NAD(P)-bd_dom_sf"/>
</dbReference>
<dbReference type="InterPro" id="IPR002328">
    <property type="entry name" value="ADH_Zn_CS"/>
</dbReference>
<evidence type="ECO:0000313" key="8">
    <source>
        <dbReference type="EMBL" id="MFC5156746.1"/>
    </source>
</evidence>
<comment type="similarity">
    <text evidence="2 6">Belongs to the zinc-containing alcohol dehydrogenase family.</text>
</comment>
<dbReference type="InterPro" id="IPR013154">
    <property type="entry name" value="ADH-like_N"/>
</dbReference>
<comment type="caution">
    <text evidence="8">The sequence shown here is derived from an EMBL/GenBank/DDBJ whole genome shotgun (WGS) entry which is preliminary data.</text>
</comment>
<evidence type="ECO:0000256" key="6">
    <source>
        <dbReference type="RuleBase" id="RU361277"/>
    </source>
</evidence>
<keyword evidence="3 6" id="KW-0479">Metal-binding</keyword>
<feature type="domain" description="Enoyl reductase (ER)" evidence="7">
    <location>
        <begin position="13"/>
        <end position="366"/>
    </location>
</feature>
<sequence length="368" mass="38287">MSVTKAAIVREKGGPFRVEDVRVEEPRVDEVAVRVAATGLCHTDLLTRDQIMPPGVPAVLGHEGCGVVTAVGAGVGSVAVGDWVVLAPMSCGRCRNCRTGHPMHCAKFLAMNLKGRRPDGSTAYRGTDGAELSGHFFGQSSFSNEVVVNERGVVKVDSDLDDVPRELLGPMGCGLQTGAGTVLNSLKAPPGSSIVVIGAGAVGLAAVMAARIAGCDRIVVTDLHRHRLELAQDLGATHALHAGSDTLVRDIVNLTGTGADFSVDAVGVPQTVHTAVEVLNTGGTAAIVGSGGAGQNMSVGISLLFGRTIKGVVEGDTVPALFIPQLIDFHRAGLFPFDRLIRTYPFEDINKAAEDCKSGRTVKPVLLY</sequence>
<dbReference type="RefSeq" id="WP_344486116.1">
    <property type="nucleotide sequence ID" value="NZ_BAAASB010000034.1"/>
</dbReference>
<evidence type="ECO:0000256" key="4">
    <source>
        <dbReference type="ARBA" id="ARBA00022833"/>
    </source>
</evidence>
<protein>
    <submittedName>
        <fullName evidence="8">NAD(P)-dependent alcohol dehydrogenase</fullName>
    </submittedName>
</protein>
<evidence type="ECO:0000256" key="3">
    <source>
        <dbReference type="ARBA" id="ARBA00022723"/>
    </source>
</evidence>
<dbReference type="Proteomes" id="UP001596160">
    <property type="component" value="Unassembled WGS sequence"/>
</dbReference>
<dbReference type="InterPro" id="IPR011032">
    <property type="entry name" value="GroES-like_sf"/>
</dbReference>
<gene>
    <name evidence="8" type="ORF">ACFPRH_34030</name>
</gene>
<evidence type="ECO:0000256" key="1">
    <source>
        <dbReference type="ARBA" id="ARBA00001947"/>
    </source>
</evidence>